<dbReference type="RefSeq" id="WP_088364798.1">
    <property type="nucleotide sequence ID" value="NZ_CP021922.1"/>
</dbReference>
<organism evidence="1 2">
    <name type="scientific">Acetobacter pasteurianus subsp. pasteurianus</name>
    <dbReference type="NCBI Taxonomy" id="481145"/>
    <lineage>
        <taxon>Bacteria</taxon>
        <taxon>Pseudomonadati</taxon>
        <taxon>Pseudomonadota</taxon>
        <taxon>Alphaproteobacteria</taxon>
        <taxon>Acetobacterales</taxon>
        <taxon>Acetobacteraceae</taxon>
        <taxon>Acetobacter</taxon>
    </lineage>
</organism>
<accession>A0AAC9SQN5</accession>
<dbReference type="EMBL" id="CP021922">
    <property type="protein sequence ID" value="ASC05652.1"/>
    <property type="molecule type" value="Genomic_DNA"/>
</dbReference>
<name>A0AAC9SQN5_ACEPA</name>
<sequence>MTETRSPFNGKKKEPVGGELEIVGYADKHDLPLTHEDDLPTYYSSISSGPEDNYIEPLVRQSDAQAKLAERGAEITRLNQKITKLKDIIARAMIQSCLHGADGDIGRLRRVEAELEVINTLNSSEGMIRENCP</sequence>
<evidence type="ECO:0000313" key="2">
    <source>
        <dbReference type="Proteomes" id="UP000196816"/>
    </source>
</evidence>
<reference evidence="1 2" key="1">
    <citation type="submission" date="2017-06" db="EMBL/GenBank/DDBJ databases">
        <title>Genome sequence of Acetobacter pasteurianus subsp. pasteurianus strain SRCM101468.</title>
        <authorList>
            <person name="Cho S.H."/>
        </authorList>
    </citation>
    <scope>NUCLEOTIDE SEQUENCE [LARGE SCALE GENOMIC DNA]</scope>
    <source>
        <strain evidence="1 2">SRCM101468</strain>
    </source>
</reference>
<dbReference type="AlphaFoldDB" id="A0AAC9SQN5"/>
<protein>
    <submittedName>
        <fullName evidence="1">Uncharacterized protein</fullName>
    </submittedName>
</protein>
<gene>
    <name evidence="1" type="ORF">S101468_01394</name>
</gene>
<proteinExistence type="predicted"/>
<dbReference type="Proteomes" id="UP000196816">
    <property type="component" value="Chromosome"/>
</dbReference>
<evidence type="ECO:0000313" key="1">
    <source>
        <dbReference type="EMBL" id="ASC05652.1"/>
    </source>
</evidence>